<dbReference type="AlphaFoldDB" id="A0A8S0SII1"/>
<dbReference type="InterPro" id="IPR025476">
    <property type="entry name" value="Helitron_helicase-like"/>
</dbReference>
<dbReference type="OrthoDB" id="1900198at2759"/>
<keyword evidence="3" id="KW-1185">Reference proteome</keyword>
<dbReference type="Gramene" id="OE9A054225T1">
    <property type="protein sequence ID" value="OE9A054225C1"/>
    <property type="gene ID" value="OE9A054225"/>
</dbReference>
<dbReference type="Pfam" id="PF14214">
    <property type="entry name" value="Helitron_like_N"/>
    <property type="match status" value="1"/>
</dbReference>
<reference evidence="2 3" key="1">
    <citation type="submission" date="2019-12" db="EMBL/GenBank/DDBJ databases">
        <authorList>
            <person name="Alioto T."/>
            <person name="Alioto T."/>
            <person name="Gomez Garrido J."/>
        </authorList>
    </citation>
    <scope>NUCLEOTIDE SEQUENCE [LARGE SCALE GENOMIC DNA]</scope>
</reference>
<gene>
    <name evidence="2" type="ORF">OLEA9_A054225</name>
</gene>
<dbReference type="PANTHER" id="PTHR45786:SF78">
    <property type="entry name" value="ATP-DEPENDENT DNA HELICASE"/>
    <property type="match status" value="1"/>
</dbReference>
<organism evidence="2 3">
    <name type="scientific">Olea europaea subsp. europaea</name>
    <dbReference type="NCBI Taxonomy" id="158383"/>
    <lineage>
        <taxon>Eukaryota</taxon>
        <taxon>Viridiplantae</taxon>
        <taxon>Streptophyta</taxon>
        <taxon>Embryophyta</taxon>
        <taxon>Tracheophyta</taxon>
        <taxon>Spermatophyta</taxon>
        <taxon>Magnoliopsida</taxon>
        <taxon>eudicotyledons</taxon>
        <taxon>Gunneridae</taxon>
        <taxon>Pentapetalae</taxon>
        <taxon>asterids</taxon>
        <taxon>lamiids</taxon>
        <taxon>Lamiales</taxon>
        <taxon>Oleaceae</taxon>
        <taxon>Oleeae</taxon>
        <taxon>Olea</taxon>
    </lineage>
</organism>
<feature type="domain" description="Helitron helicase-like" evidence="1">
    <location>
        <begin position="58"/>
        <end position="176"/>
    </location>
</feature>
<comment type="caution">
    <text evidence="2">The sequence shown here is derived from an EMBL/GenBank/DDBJ whole genome shotgun (WGS) entry which is preliminary data.</text>
</comment>
<evidence type="ECO:0000313" key="2">
    <source>
        <dbReference type="EMBL" id="CAA2992123.1"/>
    </source>
</evidence>
<accession>A0A8S0SII1</accession>
<name>A0A8S0SII1_OLEEU</name>
<dbReference type="EMBL" id="CACTIH010005431">
    <property type="protein sequence ID" value="CAA2992123.1"/>
    <property type="molecule type" value="Genomic_DNA"/>
</dbReference>
<dbReference type="Proteomes" id="UP000594638">
    <property type="component" value="Unassembled WGS sequence"/>
</dbReference>
<proteinExistence type="predicted"/>
<evidence type="ECO:0000259" key="1">
    <source>
        <dbReference type="Pfam" id="PF14214"/>
    </source>
</evidence>
<dbReference type="PANTHER" id="PTHR45786">
    <property type="entry name" value="DNA BINDING PROTEIN-LIKE"/>
    <property type="match status" value="1"/>
</dbReference>
<protein>
    <recommendedName>
        <fullName evidence="1">Helitron helicase-like domain-containing protein</fullName>
    </recommendedName>
</protein>
<evidence type="ECO:0000313" key="3">
    <source>
        <dbReference type="Proteomes" id="UP000594638"/>
    </source>
</evidence>
<sequence length="183" mass="21456">MRIIKSRRFAMLRERGGHQFVGLELRASMDNVSDQASLEPERVMKKRKKRLHVSCREYYCYKLKVRNSGNCILLHAGRLFQQYVVDMYVKIETARLDYFRNNQKQIRAELYQGIIDSVEIGESRGYKVGRKIILPSSFTGGPRDNKKRYMDAMALVQRYGKPDIFLTVTCNPNWPNRARTKAQ</sequence>